<dbReference type="InterPro" id="IPR011059">
    <property type="entry name" value="Metal-dep_hydrolase_composite"/>
</dbReference>
<accession>A0A520LRT3</accession>
<dbReference type="SUPFAM" id="SSF51338">
    <property type="entry name" value="Composite domain of metallo-dependent hydrolases"/>
    <property type="match status" value="1"/>
</dbReference>
<dbReference type="PANTHER" id="PTHR11647:SF1">
    <property type="entry name" value="COLLAPSIN RESPONSE MEDIATOR PROTEIN"/>
    <property type="match status" value="1"/>
</dbReference>
<feature type="domain" description="Amidohydrolase 3" evidence="1">
    <location>
        <begin position="48"/>
        <end position="270"/>
    </location>
</feature>
<dbReference type="SUPFAM" id="SSF51556">
    <property type="entry name" value="Metallo-dependent hydrolases"/>
    <property type="match status" value="1"/>
</dbReference>
<dbReference type="InterPro" id="IPR050378">
    <property type="entry name" value="Metallo-dep_Hydrolases_sf"/>
</dbReference>
<dbReference type="EMBL" id="SHBN01000033">
    <property type="protein sequence ID" value="RZO11708.1"/>
    <property type="molecule type" value="Genomic_DNA"/>
</dbReference>
<evidence type="ECO:0000313" key="2">
    <source>
        <dbReference type="EMBL" id="RZO11708.1"/>
    </source>
</evidence>
<dbReference type="GO" id="GO:0016812">
    <property type="term" value="F:hydrolase activity, acting on carbon-nitrogen (but not peptide) bonds, in cyclic amides"/>
    <property type="evidence" value="ECO:0007669"/>
    <property type="project" value="TreeGrafter"/>
</dbReference>
<gene>
    <name evidence="2" type="ORF">EVB01_02100</name>
</gene>
<dbReference type="Gene3D" id="3.20.20.140">
    <property type="entry name" value="Metal-dependent hydrolases"/>
    <property type="match status" value="1"/>
</dbReference>
<evidence type="ECO:0000313" key="3">
    <source>
        <dbReference type="Proteomes" id="UP000319023"/>
    </source>
</evidence>
<dbReference type="Pfam" id="PF07969">
    <property type="entry name" value="Amidohydro_3"/>
    <property type="match status" value="2"/>
</dbReference>
<proteinExistence type="predicted"/>
<organism evidence="2 3">
    <name type="scientific">SAR86 cluster bacterium</name>
    <dbReference type="NCBI Taxonomy" id="2030880"/>
    <lineage>
        <taxon>Bacteria</taxon>
        <taxon>Pseudomonadati</taxon>
        <taxon>Pseudomonadota</taxon>
        <taxon>Gammaproteobacteria</taxon>
        <taxon>SAR86 cluster</taxon>
    </lineage>
</organism>
<feature type="domain" description="Amidohydrolase 3" evidence="1">
    <location>
        <begin position="458"/>
        <end position="571"/>
    </location>
</feature>
<sequence length="635" mass="70620">METNNLHDLVIRNGKILDGSGKKPFFGDIAIDGGKITSVGKIESSGKEEFDAKGNLVTPGWVDIHTHYDGQVSWDPYLTPSSWHGVTTAVMGNCGVGFAPVRPGDENFLIQLMEGVEDIPGSALHEGIDWDWETFPEFLDAIDKKEFVMDVGFMMGHGPLRSYVMGYERCQNQVDASDEEISKMSELVTEAIKAGALGFSTSRTVLHRDIYGKYVPGTEASSEEMRALAFGIDKAGEGTLEITSDWLDEEMEMSWMKEYVKKSDCGLTFLQTKGDAVKTILFSEEHFLKGKNIRPQFPGRNVGLMFGWETSVNPFMQFPAYKEIADLPMDQKFKILKDPLFKEKLLSQEPDFESEIRARLADNPSNKTREEIAQDVALPTTITSNYKTQFILGTPPNYEPKEEDSIAAIASRKDISELEVMYDEMLQNQGTNLIYAAFTPYEKYKLDFVEQAYRLKSSVAGGSDGGAHCGLICDASMPTTNISHWGRDREAGRKFPLEMLIKKQTKDTAETFGLFDRGEIKSGMLADINIIDFDKLNVSHPTMIHDLPLGGRRLVQDATGYIATIKNGQVVSENGKANGSLPGKLIRGKQICEVKTGISEVSLFDKTIRLLAVKVLSFVWRLTGKSMKTTIVSET</sequence>
<reference evidence="2 3" key="1">
    <citation type="submission" date="2019-02" db="EMBL/GenBank/DDBJ databases">
        <title>Prokaryotic population dynamics and viral predation in marine succession experiment using metagenomics: the confinement effect.</title>
        <authorList>
            <person name="Haro-Moreno J.M."/>
            <person name="Rodriguez-Valera F."/>
            <person name="Lopez-Perez M."/>
        </authorList>
    </citation>
    <scope>NUCLEOTIDE SEQUENCE [LARGE SCALE GENOMIC DNA]</scope>
    <source>
        <strain evidence="2">MED-G168</strain>
    </source>
</reference>
<dbReference type="Proteomes" id="UP000319023">
    <property type="component" value="Unassembled WGS sequence"/>
</dbReference>
<dbReference type="GO" id="GO:0005829">
    <property type="term" value="C:cytosol"/>
    <property type="evidence" value="ECO:0007669"/>
    <property type="project" value="TreeGrafter"/>
</dbReference>
<dbReference type="AlphaFoldDB" id="A0A520LRT3"/>
<protein>
    <submittedName>
        <fullName evidence="2">D-aminoacylase</fullName>
    </submittedName>
</protein>
<comment type="caution">
    <text evidence="2">The sequence shown here is derived from an EMBL/GenBank/DDBJ whole genome shotgun (WGS) entry which is preliminary data.</text>
</comment>
<evidence type="ECO:0000259" key="1">
    <source>
        <dbReference type="Pfam" id="PF07969"/>
    </source>
</evidence>
<dbReference type="InterPro" id="IPR013108">
    <property type="entry name" value="Amidohydro_3"/>
</dbReference>
<dbReference type="PANTHER" id="PTHR11647">
    <property type="entry name" value="HYDRANTOINASE/DIHYDROPYRIMIDINASE FAMILY MEMBER"/>
    <property type="match status" value="1"/>
</dbReference>
<name>A0A520LRT3_9GAMM</name>
<dbReference type="InterPro" id="IPR032466">
    <property type="entry name" value="Metal_Hydrolase"/>
</dbReference>